<evidence type="ECO:0000313" key="2">
    <source>
        <dbReference type="EMBL" id="KAF6205894.1"/>
    </source>
</evidence>
<evidence type="ECO:0000256" key="1">
    <source>
        <dbReference type="SAM" id="MobiDB-lite"/>
    </source>
</evidence>
<proteinExistence type="predicted"/>
<accession>A0A8S9XBI0</accession>
<dbReference type="AlphaFoldDB" id="A0A8S9XBI0"/>
<reference evidence="2" key="1">
    <citation type="journal article" date="2021" name="Mol. Ecol. Resour.">
        <title>Apolygus lucorum genome provides insights into omnivorousness and mesophyll feeding.</title>
        <authorList>
            <person name="Liu Y."/>
            <person name="Liu H."/>
            <person name="Wang H."/>
            <person name="Huang T."/>
            <person name="Liu B."/>
            <person name="Yang B."/>
            <person name="Yin L."/>
            <person name="Li B."/>
            <person name="Zhang Y."/>
            <person name="Zhang S."/>
            <person name="Jiang F."/>
            <person name="Zhang X."/>
            <person name="Ren Y."/>
            <person name="Wang B."/>
            <person name="Wang S."/>
            <person name="Lu Y."/>
            <person name="Wu K."/>
            <person name="Fan W."/>
            <person name="Wang G."/>
        </authorList>
    </citation>
    <scope>NUCLEOTIDE SEQUENCE</scope>
    <source>
        <strain evidence="2">12Hb</strain>
    </source>
</reference>
<feature type="region of interest" description="Disordered" evidence="1">
    <location>
        <begin position="1"/>
        <end position="54"/>
    </location>
</feature>
<name>A0A8S9XBI0_APOLU</name>
<organism evidence="2 3">
    <name type="scientific">Apolygus lucorum</name>
    <name type="common">Small green plant bug</name>
    <name type="synonym">Lygocoris lucorum</name>
    <dbReference type="NCBI Taxonomy" id="248454"/>
    <lineage>
        <taxon>Eukaryota</taxon>
        <taxon>Metazoa</taxon>
        <taxon>Ecdysozoa</taxon>
        <taxon>Arthropoda</taxon>
        <taxon>Hexapoda</taxon>
        <taxon>Insecta</taxon>
        <taxon>Pterygota</taxon>
        <taxon>Neoptera</taxon>
        <taxon>Paraneoptera</taxon>
        <taxon>Hemiptera</taxon>
        <taxon>Heteroptera</taxon>
        <taxon>Panheteroptera</taxon>
        <taxon>Cimicomorpha</taxon>
        <taxon>Miridae</taxon>
        <taxon>Mirini</taxon>
        <taxon>Apolygus</taxon>
    </lineage>
</organism>
<dbReference type="EMBL" id="WIXP02000009">
    <property type="protein sequence ID" value="KAF6205894.1"/>
    <property type="molecule type" value="Genomic_DNA"/>
</dbReference>
<feature type="compositionally biased region" description="Basic and acidic residues" evidence="1">
    <location>
        <begin position="9"/>
        <end position="54"/>
    </location>
</feature>
<dbReference type="Proteomes" id="UP000466442">
    <property type="component" value="Linkage Group LG9"/>
</dbReference>
<comment type="caution">
    <text evidence="2">The sequence shown here is derived from an EMBL/GenBank/DDBJ whole genome shotgun (WGS) entry which is preliminary data.</text>
</comment>
<sequence length="78" mass="9276">MVYSKKPKDRPEEKEKNEQVDSKKPKDCPKKKEKNEKVDSKKSEDRPEKKKKNEQVSQLLFLVCCSFPKNLIENFNFS</sequence>
<keyword evidence="3" id="KW-1185">Reference proteome</keyword>
<evidence type="ECO:0000313" key="3">
    <source>
        <dbReference type="Proteomes" id="UP000466442"/>
    </source>
</evidence>
<gene>
    <name evidence="2" type="ORF">GE061_020069</name>
</gene>
<protein>
    <submittedName>
        <fullName evidence="2">Uncharacterized protein</fullName>
    </submittedName>
</protein>